<keyword evidence="1" id="KW-0732">Signal</keyword>
<feature type="chain" id="PRO_5015105485" evidence="1">
    <location>
        <begin position="18"/>
        <end position="138"/>
    </location>
</feature>
<dbReference type="AlphaFoldDB" id="A0A2P6R6H9"/>
<name>A0A2P6R6H9_ROSCH</name>
<gene>
    <name evidence="2" type="ORF">RchiOBHm_Chr3g0453111</name>
</gene>
<reference evidence="2 3" key="1">
    <citation type="journal article" date="2018" name="Nat. Genet.">
        <title>The Rosa genome provides new insights in the design of modern roses.</title>
        <authorList>
            <person name="Bendahmane M."/>
        </authorList>
    </citation>
    <scope>NUCLEOTIDE SEQUENCE [LARGE SCALE GENOMIC DNA]</scope>
    <source>
        <strain evidence="3">cv. Old Blush</strain>
    </source>
</reference>
<proteinExistence type="predicted"/>
<comment type="caution">
    <text evidence="2">The sequence shown here is derived from an EMBL/GenBank/DDBJ whole genome shotgun (WGS) entry which is preliminary data.</text>
</comment>
<dbReference type="Proteomes" id="UP000238479">
    <property type="component" value="Chromosome 3"/>
</dbReference>
<dbReference type="Gramene" id="PRQ42022">
    <property type="protein sequence ID" value="PRQ42022"/>
    <property type="gene ID" value="RchiOBHm_Chr3g0453111"/>
</dbReference>
<evidence type="ECO:0000313" key="3">
    <source>
        <dbReference type="Proteomes" id="UP000238479"/>
    </source>
</evidence>
<feature type="signal peptide" evidence="1">
    <location>
        <begin position="1"/>
        <end position="17"/>
    </location>
</feature>
<organism evidence="2 3">
    <name type="scientific">Rosa chinensis</name>
    <name type="common">China rose</name>
    <dbReference type="NCBI Taxonomy" id="74649"/>
    <lineage>
        <taxon>Eukaryota</taxon>
        <taxon>Viridiplantae</taxon>
        <taxon>Streptophyta</taxon>
        <taxon>Embryophyta</taxon>
        <taxon>Tracheophyta</taxon>
        <taxon>Spermatophyta</taxon>
        <taxon>Magnoliopsida</taxon>
        <taxon>eudicotyledons</taxon>
        <taxon>Gunneridae</taxon>
        <taxon>Pentapetalae</taxon>
        <taxon>rosids</taxon>
        <taxon>fabids</taxon>
        <taxon>Rosales</taxon>
        <taxon>Rosaceae</taxon>
        <taxon>Rosoideae</taxon>
        <taxon>Rosoideae incertae sedis</taxon>
        <taxon>Rosa</taxon>
    </lineage>
</organism>
<keyword evidence="3" id="KW-1185">Reference proteome</keyword>
<evidence type="ECO:0000313" key="2">
    <source>
        <dbReference type="EMBL" id="PRQ42022.1"/>
    </source>
</evidence>
<dbReference type="EMBL" id="PDCK01000041">
    <property type="protein sequence ID" value="PRQ42022.1"/>
    <property type="molecule type" value="Genomic_DNA"/>
</dbReference>
<sequence>MITLSLTLLSLSPLVKHTSLNPTQLLLPLRNPAFGHLTHLPLRPNPLAQHIKLINVFLNQRFQGKQLALTRLFGLLLFDSDLVLPVLELAEPGPEVVLGGVEPGLELLVLVGQVDEGGRLGLKCLELFAENGLVFFQL</sequence>
<protein>
    <submittedName>
        <fullName evidence="2">Uncharacterized protein</fullName>
    </submittedName>
</protein>
<evidence type="ECO:0000256" key="1">
    <source>
        <dbReference type="SAM" id="SignalP"/>
    </source>
</evidence>
<accession>A0A2P6R6H9</accession>